<evidence type="ECO:0000313" key="3">
    <source>
        <dbReference type="Proteomes" id="UP000666240"/>
    </source>
</evidence>
<proteinExistence type="predicted"/>
<comment type="caution">
    <text evidence="2">The sequence shown here is derived from an EMBL/GenBank/DDBJ whole genome shotgun (WGS) entry which is preliminary data.</text>
</comment>
<keyword evidence="3" id="KW-1185">Reference proteome</keyword>
<dbReference type="Proteomes" id="UP000666240">
    <property type="component" value="Unassembled WGS sequence"/>
</dbReference>
<accession>A0A8J7R1Z7</accession>
<keyword evidence="1" id="KW-0732">Signal</keyword>
<feature type="chain" id="PRO_5035206872" evidence="1">
    <location>
        <begin position="27"/>
        <end position="368"/>
    </location>
</feature>
<feature type="signal peptide" evidence="1">
    <location>
        <begin position="1"/>
        <end position="26"/>
    </location>
</feature>
<organism evidence="2 3">
    <name type="scientific">Tianweitania sediminis</name>
    <dbReference type="NCBI Taxonomy" id="1502156"/>
    <lineage>
        <taxon>Bacteria</taxon>
        <taxon>Pseudomonadati</taxon>
        <taxon>Pseudomonadota</taxon>
        <taxon>Alphaproteobacteria</taxon>
        <taxon>Hyphomicrobiales</taxon>
        <taxon>Phyllobacteriaceae</taxon>
        <taxon>Tianweitania</taxon>
    </lineage>
</organism>
<name>A0A8J7R1Z7_9HYPH</name>
<dbReference type="RefSeq" id="WP_209337409.1">
    <property type="nucleotide sequence ID" value="NZ_JAGIYY010000013.1"/>
</dbReference>
<dbReference type="EMBL" id="JAGIYY010000013">
    <property type="protein sequence ID" value="MBP0441383.1"/>
    <property type="molecule type" value="Genomic_DNA"/>
</dbReference>
<evidence type="ECO:0000313" key="2">
    <source>
        <dbReference type="EMBL" id="MBP0441383.1"/>
    </source>
</evidence>
<evidence type="ECO:0000256" key="1">
    <source>
        <dbReference type="SAM" id="SignalP"/>
    </source>
</evidence>
<protein>
    <submittedName>
        <fullName evidence="2">Uncharacterized protein</fullName>
    </submittedName>
</protein>
<dbReference type="AlphaFoldDB" id="A0A8J7R1Z7"/>
<gene>
    <name evidence="2" type="ORF">J5Y06_22290</name>
</gene>
<sequence>MTKYRAILLGATASAALLGITQGASAFEVVDWDWTHTVTGETNVSVDVYVDNDPEGLVQVEKLQVHFGNISATSNVDGVFNNAAPNGTTGSGTILVNETFNFDTVFDDSGPDPAEITPVVGTGPASNNLTASLLDGGTITEGTDTLGFQVQVTGEVPVENVILDGVLSAVDLPMVENAATAVANNQSIEADVPLYLHDAQFAAGGFGAEGGELSGIGALGALLAGAYIVENDEDLEDINEHTTMAALLTVAAGAGLIEPAEVNASASVSNILNAYVDNAATAVTNNASFTIESDNIENHVMVADLTQWGYANVSAAASVNNVSLNGYTGFGEAGLGGGLDEITPIVRNAATAVGNNLSISVGMPDSDE</sequence>
<reference evidence="2" key="1">
    <citation type="submission" date="2021-03" db="EMBL/GenBank/DDBJ databases">
        <title>Genome sequencing and assembly of Tianweitania sediminis.</title>
        <authorList>
            <person name="Chhetri G."/>
        </authorList>
    </citation>
    <scope>NUCLEOTIDE SEQUENCE</scope>
    <source>
        <strain evidence="2">Z8</strain>
    </source>
</reference>